<feature type="transmembrane region" description="Helical" evidence="7">
    <location>
        <begin position="248"/>
        <end position="266"/>
    </location>
</feature>
<dbReference type="PANTHER" id="PTHR33362">
    <property type="entry name" value="SIALIC ACID TRAP TRANSPORTER PERMEASE PROTEIN SIAT-RELATED"/>
    <property type="match status" value="1"/>
</dbReference>
<keyword evidence="4 7" id="KW-0812">Transmembrane</keyword>
<feature type="transmembrane region" description="Helical" evidence="7">
    <location>
        <begin position="62"/>
        <end position="80"/>
    </location>
</feature>
<dbReference type="GO" id="GO:0022857">
    <property type="term" value="F:transmembrane transporter activity"/>
    <property type="evidence" value="ECO:0007669"/>
    <property type="project" value="UniProtKB-UniRule"/>
</dbReference>
<evidence type="ECO:0000256" key="5">
    <source>
        <dbReference type="ARBA" id="ARBA00022989"/>
    </source>
</evidence>
<feature type="transmembrane region" description="Helical" evidence="7">
    <location>
        <begin position="5"/>
        <end position="24"/>
    </location>
</feature>
<dbReference type="PANTHER" id="PTHR33362:SF5">
    <property type="entry name" value="C4-DICARBOXYLATE TRAP TRANSPORTER LARGE PERMEASE PROTEIN DCTM"/>
    <property type="match status" value="1"/>
</dbReference>
<evidence type="ECO:0000313" key="10">
    <source>
        <dbReference type="Proteomes" id="UP000288178"/>
    </source>
</evidence>
<dbReference type="RefSeq" id="WP_128195931.1">
    <property type="nucleotide sequence ID" value="NZ_SACT01000001.1"/>
</dbReference>
<evidence type="ECO:0000256" key="7">
    <source>
        <dbReference type="RuleBase" id="RU369079"/>
    </source>
</evidence>
<accession>A0A3S3SF53</accession>
<keyword evidence="2" id="KW-1003">Cell membrane</keyword>
<keyword evidence="5 7" id="KW-1133">Transmembrane helix</keyword>
<dbReference type="Proteomes" id="UP000288178">
    <property type="component" value="Unassembled WGS sequence"/>
</dbReference>
<keyword evidence="6 7" id="KW-0472">Membrane</keyword>
<evidence type="ECO:0000256" key="3">
    <source>
        <dbReference type="ARBA" id="ARBA00022519"/>
    </source>
</evidence>
<comment type="caution">
    <text evidence="9">The sequence shown here is derived from an EMBL/GenBank/DDBJ whole genome shotgun (WGS) entry which is preliminary data.</text>
</comment>
<feature type="transmembrane region" description="Helical" evidence="7">
    <location>
        <begin position="400"/>
        <end position="428"/>
    </location>
</feature>
<feature type="transmembrane region" description="Helical" evidence="7">
    <location>
        <begin position="311"/>
        <end position="333"/>
    </location>
</feature>
<evidence type="ECO:0000313" key="9">
    <source>
        <dbReference type="EMBL" id="RVT54092.1"/>
    </source>
</evidence>
<feature type="transmembrane region" description="Helical" evidence="7">
    <location>
        <begin position="100"/>
        <end position="122"/>
    </location>
</feature>
<evidence type="ECO:0000256" key="2">
    <source>
        <dbReference type="ARBA" id="ARBA00022475"/>
    </source>
</evidence>
<evidence type="ECO:0000256" key="6">
    <source>
        <dbReference type="ARBA" id="ARBA00023136"/>
    </source>
</evidence>
<dbReference type="NCBIfam" id="TIGR00786">
    <property type="entry name" value="dctM"/>
    <property type="match status" value="1"/>
</dbReference>
<feature type="transmembrane region" description="Helical" evidence="7">
    <location>
        <begin position="173"/>
        <end position="200"/>
    </location>
</feature>
<feature type="transmembrane region" description="Helical" evidence="7">
    <location>
        <begin position="278"/>
        <end position="299"/>
    </location>
</feature>
<dbReference type="InterPro" id="IPR010656">
    <property type="entry name" value="DctM"/>
</dbReference>
<name>A0A3S3SF53_9BURK</name>
<dbReference type="Pfam" id="PF06808">
    <property type="entry name" value="DctM"/>
    <property type="match status" value="1"/>
</dbReference>
<comment type="similarity">
    <text evidence="7">Belongs to the TRAP transporter large permease family.</text>
</comment>
<keyword evidence="10" id="KW-1185">Reference proteome</keyword>
<comment type="subcellular location">
    <subcellularLocation>
        <location evidence="1 7">Cell inner membrane</location>
        <topology evidence="1 7">Multi-pass membrane protein</topology>
    </subcellularLocation>
</comment>
<feature type="transmembrane region" description="Helical" evidence="7">
    <location>
        <begin position="363"/>
        <end position="388"/>
    </location>
</feature>
<dbReference type="GO" id="GO:0005886">
    <property type="term" value="C:plasma membrane"/>
    <property type="evidence" value="ECO:0007669"/>
    <property type="project" value="UniProtKB-SubCell"/>
</dbReference>
<feature type="domain" description="TRAP C4-dicarboxylate transport system permease DctM subunit" evidence="8">
    <location>
        <begin position="11"/>
        <end position="424"/>
    </location>
</feature>
<feature type="transmembrane region" description="Helical" evidence="7">
    <location>
        <begin position="221"/>
        <end position="242"/>
    </location>
</feature>
<gene>
    <name evidence="9" type="ORF">ENE75_04290</name>
</gene>
<dbReference type="PIRSF" id="PIRSF006066">
    <property type="entry name" value="HI0050"/>
    <property type="match status" value="1"/>
</dbReference>
<keyword evidence="3 7" id="KW-0997">Cell inner membrane</keyword>
<dbReference type="AlphaFoldDB" id="A0A3S3SF53"/>
<reference evidence="9 10" key="1">
    <citation type="submission" date="2019-01" db="EMBL/GenBank/DDBJ databases">
        <authorList>
            <person name="Chen W.-M."/>
        </authorList>
    </citation>
    <scope>NUCLEOTIDE SEQUENCE [LARGE SCALE GENOMIC DNA]</scope>
    <source>
        <strain evidence="9 10">ICH-3</strain>
    </source>
</reference>
<organism evidence="9 10">
    <name type="scientific">Rubrivivax albus</name>
    <dbReference type="NCBI Taxonomy" id="2499835"/>
    <lineage>
        <taxon>Bacteria</taxon>
        <taxon>Pseudomonadati</taxon>
        <taxon>Pseudomonadota</taxon>
        <taxon>Betaproteobacteria</taxon>
        <taxon>Burkholderiales</taxon>
        <taxon>Sphaerotilaceae</taxon>
        <taxon>Rubrivivax</taxon>
    </lineage>
</organism>
<proteinExistence type="inferred from homology"/>
<evidence type="ECO:0000256" key="4">
    <source>
        <dbReference type="ARBA" id="ARBA00022692"/>
    </source>
</evidence>
<evidence type="ECO:0000259" key="8">
    <source>
        <dbReference type="Pfam" id="PF06808"/>
    </source>
</evidence>
<sequence>MDRDLVALLGFVGMFVLMALRVPIGVAMGIVGVLGFGVLTGMGPALNLLGNVPLSVLTDYNLLVIPMFILMGAFASHSGMSRELFDAGRAWFGHRRGGLAYAGIAACGGFAAINGSSVATAATMSQVALPEMRRAGYEPGFSAGLIAAGGTLGIMIPPSTILVLYGIMTEVDIAQLFAAGLLPGVLGVLFYVALVQWIAIRHPQRVPLGEPHTWAERFATLKNLWAVLLLFLFVLGGIYGGLFTVQEASGVGATGTLLIGMARGRLRWPQIRASLVDALRVSSGIMMIVVGAFLFGYFLTITQFTQNAVDWLVNLPVGAYGVLAIVMVGYFILGAVMDELAMILLTVPIVFPAMTQLGFDPVWFGVIVVMAVTFGMICPPVGMNVFVINSIARDIPLTRIYAGTMPFIAVDLVRLVVLCAFPGIALWLPRVLGL</sequence>
<dbReference type="EMBL" id="SACT01000001">
    <property type="protein sequence ID" value="RVT54092.1"/>
    <property type="molecule type" value="Genomic_DNA"/>
</dbReference>
<dbReference type="InterPro" id="IPR004681">
    <property type="entry name" value="TRAP_DctM"/>
</dbReference>
<keyword evidence="7" id="KW-0813">Transport</keyword>
<comment type="subunit">
    <text evidence="7">The complex comprises the extracytoplasmic solute receptor protein and the two transmembrane proteins.</text>
</comment>
<dbReference type="OrthoDB" id="9796052at2"/>
<protein>
    <recommendedName>
        <fullName evidence="7">TRAP transporter large permease protein</fullName>
    </recommendedName>
</protein>
<evidence type="ECO:0000256" key="1">
    <source>
        <dbReference type="ARBA" id="ARBA00004429"/>
    </source>
</evidence>
<feature type="transmembrane region" description="Helical" evidence="7">
    <location>
        <begin position="340"/>
        <end position="357"/>
    </location>
</feature>
<feature type="transmembrane region" description="Helical" evidence="7">
    <location>
        <begin position="30"/>
        <end position="50"/>
    </location>
</feature>
<feature type="transmembrane region" description="Helical" evidence="7">
    <location>
        <begin position="143"/>
        <end position="167"/>
    </location>
</feature>
<comment type="function">
    <text evidence="7">Part of the tripartite ATP-independent periplasmic (TRAP) transport system.</text>
</comment>